<keyword evidence="7" id="KW-0812">Transmembrane</keyword>
<dbReference type="PROSITE" id="PS50885">
    <property type="entry name" value="HAMP"/>
    <property type="match status" value="1"/>
</dbReference>
<dbReference type="InterPro" id="IPR004089">
    <property type="entry name" value="MCPsignal_dom"/>
</dbReference>
<comment type="caution">
    <text evidence="11">The sequence shown here is derived from an EMBL/GenBank/DDBJ whole genome shotgun (WGS) entry which is preliminary data.</text>
</comment>
<dbReference type="PANTHER" id="PTHR32089:SF70">
    <property type="entry name" value="ENERGY TAXIS MODULATING METHYL ACCEPTING SENSORY TRANSDUCER"/>
    <property type="match status" value="1"/>
</dbReference>
<keyword evidence="7" id="KW-1133">Transmembrane helix</keyword>
<evidence type="ECO:0000313" key="12">
    <source>
        <dbReference type="Proteomes" id="UP000462621"/>
    </source>
</evidence>
<dbReference type="SMART" id="SM00283">
    <property type="entry name" value="MA"/>
    <property type="match status" value="1"/>
</dbReference>
<dbReference type="SMART" id="SM00304">
    <property type="entry name" value="HAMP"/>
    <property type="match status" value="1"/>
</dbReference>
<feature type="coiled-coil region" evidence="6">
    <location>
        <begin position="457"/>
        <end position="484"/>
    </location>
</feature>
<keyword evidence="2" id="KW-1003">Cell membrane</keyword>
<accession>A0A7X4LPP8</accession>
<dbReference type="CDD" id="cd11386">
    <property type="entry name" value="MCP_signal"/>
    <property type="match status" value="1"/>
</dbReference>
<reference evidence="11 12" key="1">
    <citation type="submission" date="2019-10" db="EMBL/GenBank/DDBJ databases">
        <title>Vibrio sp. nov. isolated from a shrimp pond.</title>
        <authorList>
            <person name="Gomez-Gil B."/>
            <person name="Enciso-Ibarra J."/>
            <person name="Enciso-Ibarra K."/>
            <person name="Bolan-Mejia C."/>
        </authorList>
    </citation>
    <scope>NUCLEOTIDE SEQUENCE [LARGE SCALE GENOMIC DNA]</scope>
    <source>
        <strain evidence="11 12">CAIM 722</strain>
    </source>
</reference>
<comment type="similarity">
    <text evidence="4">Belongs to the methyl-accepting chemotaxis (MCP) protein family.</text>
</comment>
<dbReference type="RefSeq" id="WP_161158127.1">
    <property type="nucleotide sequence ID" value="NZ_WEKT01000064.1"/>
</dbReference>
<gene>
    <name evidence="11" type="ORF">F9817_20830</name>
</gene>
<evidence type="ECO:0000313" key="11">
    <source>
        <dbReference type="EMBL" id="MZI95630.1"/>
    </source>
</evidence>
<protein>
    <submittedName>
        <fullName evidence="11">HAMP domain-containing protein</fullName>
    </submittedName>
</protein>
<dbReference type="Pfam" id="PF12729">
    <property type="entry name" value="4HB_MCP_1"/>
    <property type="match status" value="1"/>
</dbReference>
<evidence type="ECO:0000259" key="9">
    <source>
        <dbReference type="PROSITE" id="PS50192"/>
    </source>
</evidence>
<feature type="transmembrane region" description="Helical" evidence="7">
    <location>
        <begin position="7"/>
        <end position="27"/>
    </location>
</feature>
<evidence type="ECO:0000256" key="7">
    <source>
        <dbReference type="SAM" id="Phobius"/>
    </source>
</evidence>
<feature type="domain" description="HAMP" evidence="10">
    <location>
        <begin position="332"/>
        <end position="384"/>
    </location>
</feature>
<dbReference type="AlphaFoldDB" id="A0A7X4LPP8"/>
<evidence type="ECO:0000256" key="5">
    <source>
        <dbReference type="PROSITE-ProRule" id="PRU00284"/>
    </source>
</evidence>
<dbReference type="Pfam" id="PF00015">
    <property type="entry name" value="MCPsignal"/>
    <property type="match status" value="1"/>
</dbReference>
<comment type="subcellular location">
    <subcellularLocation>
        <location evidence="1">Cell inner membrane</location>
        <topology evidence="1">Multi-pass membrane protein</topology>
    </subcellularLocation>
</comment>
<evidence type="ECO:0000256" key="4">
    <source>
        <dbReference type="ARBA" id="ARBA00029447"/>
    </source>
</evidence>
<feature type="domain" description="Methyl-accepting transducer" evidence="8">
    <location>
        <begin position="389"/>
        <end position="625"/>
    </location>
</feature>
<dbReference type="GO" id="GO:0005886">
    <property type="term" value="C:plasma membrane"/>
    <property type="evidence" value="ECO:0007669"/>
    <property type="project" value="UniProtKB-SubCell"/>
</dbReference>
<keyword evidence="6" id="KW-0175">Coiled coil</keyword>
<dbReference type="Pfam" id="PF00672">
    <property type="entry name" value="HAMP"/>
    <property type="match status" value="1"/>
</dbReference>
<dbReference type="PROSITE" id="PS50111">
    <property type="entry name" value="CHEMOTAXIS_TRANSDUC_2"/>
    <property type="match status" value="1"/>
</dbReference>
<keyword evidence="2" id="KW-0997">Cell inner membrane</keyword>
<sequence>MSLVSRIIGGFAVLVVFLLILVAVNYFSVDKINTDISEVTRVTLPLSKSVGTLKTDVLQQNNYVVSVFAVDDAAQISQLEQDFSGMNGKIESTINDISNSSLNKGGAFAADIDQITNLRKSYTNAGKNLMEIRRKTLINEAKIDEHLKTISNVERRLTYYLQKYSTGRFTDDPQFNLTIVGLQRETKQVLNAFNHYLVSKNLKMLESSLEGMSVVLKNRFNEIQRYDTDKGKLFSLMINPLVDEIQNPDGLFAYYKVRHDLKEQTDTNMATIKANTSALQDSVNKFIVESDKIVTQARQSSEESINLIKETMFIVSAIALAIAIFVPAWIASSVRKALKNFKQALIQMTKGDLTVEFEQKTKDEFGELGSYLNGLAGNLRETFSGLSRSAQELTQVADSNATISNQTTAAVSSQRTLLETTASAMTEMESSVAEVAQRAQDTMMAAEQAHGQTADVGQSIKQAIDNIKEQAEQIEKTSRTAIELNEYGEKIDSIIETIQDIAEQTNLLALNAAIEAARAGEQGRGFAVVADEVRNLASRTKKSTEEIQSMIEIMQKLIRAVVDVINVNLSKNDSNIAVAEQADQGLVQMSSLIGQIVEMNMQIATATEEQSSTAKEISQSVVHISDSAEETARGAVSNAESSETLKDQARTQLGLIEKFHV</sequence>
<dbReference type="InterPro" id="IPR000727">
    <property type="entry name" value="T_SNARE_dom"/>
</dbReference>
<dbReference type="GO" id="GO:0006935">
    <property type="term" value="P:chemotaxis"/>
    <property type="evidence" value="ECO:0007669"/>
    <property type="project" value="UniProtKB-ARBA"/>
</dbReference>
<dbReference type="EMBL" id="WEKT01000064">
    <property type="protein sequence ID" value="MZI95630.1"/>
    <property type="molecule type" value="Genomic_DNA"/>
</dbReference>
<evidence type="ECO:0000256" key="1">
    <source>
        <dbReference type="ARBA" id="ARBA00004429"/>
    </source>
</evidence>
<dbReference type="InterPro" id="IPR003660">
    <property type="entry name" value="HAMP_dom"/>
</dbReference>
<dbReference type="PANTHER" id="PTHR32089">
    <property type="entry name" value="METHYL-ACCEPTING CHEMOTAXIS PROTEIN MCPB"/>
    <property type="match status" value="1"/>
</dbReference>
<keyword evidence="12" id="KW-1185">Reference proteome</keyword>
<dbReference type="Gene3D" id="1.10.287.950">
    <property type="entry name" value="Methyl-accepting chemotaxis protein"/>
    <property type="match status" value="1"/>
</dbReference>
<keyword evidence="3 5" id="KW-0807">Transducer</keyword>
<dbReference type="InterPro" id="IPR024478">
    <property type="entry name" value="HlyB_4HB_MCP"/>
</dbReference>
<dbReference type="CDD" id="cd06225">
    <property type="entry name" value="HAMP"/>
    <property type="match status" value="1"/>
</dbReference>
<dbReference type="Proteomes" id="UP000462621">
    <property type="component" value="Unassembled WGS sequence"/>
</dbReference>
<evidence type="ECO:0000256" key="3">
    <source>
        <dbReference type="ARBA" id="ARBA00023224"/>
    </source>
</evidence>
<evidence type="ECO:0000256" key="2">
    <source>
        <dbReference type="ARBA" id="ARBA00022519"/>
    </source>
</evidence>
<feature type="domain" description="T-SNARE coiled-coil homology" evidence="9">
    <location>
        <begin position="576"/>
        <end position="638"/>
    </location>
</feature>
<evidence type="ECO:0000259" key="8">
    <source>
        <dbReference type="PROSITE" id="PS50111"/>
    </source>
</evidence>
<dbReference type="SUPFAM" id="SSF58104">
    <property type="entry name" value="Methyl-accepting chemotaxis protein (MCP) signaling domain"/>
    <property type="match status" value="1"/>
</dbReference>
<evidence type="ECO:0000259" key="10">
    <source>
        <dbReference type="PROSITE" id="PS50885"/>
    </source>
</evidence>
<dbReference type="PROSITE" id="PS50192">
    <property type="entry name" value="T_SNARE"/>
    <property type="match status" value="1"/>
</dbReference>
<dbReference type="GO" id="GO:0007165">
    <property type="term" value="P:signal transduction"/>
    <property type="evidence" value="ECO:0007669"/>
    <property type="project" value="UniProtKB-KW"/>
</dbReference>
<proteinExistence type="inferred from homology"/>
<organism evidence="11 12">
    <name type="scientific">Vibrio eleionomae</name>
    <dbReference type="NCBI Taxonomy" id="2653505"/>
    <lineage>
        <taxon>Bacteria</taxon>
        <taxon>Pseudomonadati</taxon>
        <taxon>Pseudomonadota</taxon>
        <taxon>Gammaproteobacteria</taxon>
        <taxon>Vibrionales</taxon>
        <taxon>Vibrionaceae</taxon>
        <taxon>Vibrio</taxon>
    </lineage>
</organism>
<feature type="transmembrane region" description="Helical" evidence="7">
    <location>
        <begin position="312"/>
        <end position="332"/>
    </location>
</feature>
<keyword evidence="7" id="KW-0472">Membrane</keyword>
<dbReference type="FunFam" id="1.10.287.950:FF:000001">
    <property type="entry name" value="Methyl-accepting chemotaxis sensory transducer"/>
    <property type="match status" value="1"/>
</dbReference>
<evidence type="ECO:0000256" key="6">
    <source>
        <dbReference type="SAM" id="Coils"/>
    </source>
</evidence>
<name>A0A7X4LPP8_9VIBR</name>